<name>A0A2Z6DZ25_HYDTE</name>
<feature type="transmembrane region" description="Helical" evidence="6">
    <location>
        <begin position="266"/>
        <end position="283"/>
    </location>
</feature>
<proteinExistence type="predicted"/>
<keyword evidence="9" id="KW-1185">Reference proteome</keyword>
<dbReference type="InterPro" id="IPR036259">
    <property type="entry name" value="MFS_trans_sf"/>
</dbReference>
<dbReference type="KEGG" id="htl:HPTL_1241"/>
<feature type="transmembrane region" description="Helical" evidence="6">
    <location>
        <begin position="150"/>
        <end position="171"/>
    </location>
</feature>
<sequence length="433" mass="45686">MPPTNPSPHNTPHPSAAARRLALVAVIAAYVLSFFHRFAPAGIAPELATAFQTNAASLGVLAATYFYVYTLMQLPTGILADTLGPKRVIVAGGFVAAAGSLLFALAPTLSWAIAGRTLTGLGVSVTFIAMLKLFALWYDERRFASLVGLALFLGNLGSMLAGTPLTAVAQITGWRGVFLFTALLSFVVALLCWRLIENEPSEHRRPIERSTVMNGLMAIVRNRRTWPAVVANFGIAGSFFAFAGLWATPYLMSVHGADKILASHHLSAYFLAFAIGCLALGALSDRLARRKTVLVAASTVYVACWGAFLTLSAQPVIVTFLLFLVMGFANAAFVLTWACAKEVNPPHLSGMSTALTNMGGFLSGALLQPIVGAILDALGGATVVDGVRLYPPDAMTAAISVLAGAAVIGWLAGFMVTETRARNVTLNGAETKR</sequence>
<dbReference type="InterPro" id="IPR050189">
    <property type="entry name" value="MFS_Efflux_Transporters"/>
</dbReference>
<keyword evidence="3 6" id="KW-0812">Transmembrane</keyword>
<feature type="transmembrane region" description="Helical" evidence="6">
    <location>
        <begin position="395"/>
        <end position="416"/>
    </location>
</feature>
<evidence type="ECO:0000256" key="5">
    <source>
        <dbReference type="ARBA" id="ARBA00023136"/>
    </source>
</evidence>
<evidence type="ECO:0000256" key="1">
    <source>
        <dbReference type="ARBA" id="ARBA00004651"/>
    </source>
</evidence>
<evidence type="ECO:0000256" key="3">
    <source>
        <dbReference type="ARBA" id="ARBA00022692"/>
    </source>
</evidence>
<dbReference type="AlphaFoldDB" id="A0A2Z6DZ25"/>
<dbReference type="EMBL" id="AP018558">
    <property type="protein sequence ID" value="BBD77505.1"/>
    <property type="molecule type" value="Genomic_DNA"/>
</dbReference>
<dbReference type="PANTHER" id="PTHR43124">
    <property type="entry name" value="PURINE EFFLUX PUMP PBUE"/>
    <property type="match status" value="1"/>
</dbReference>
<gene>
    <name evidence="8" type="ORF">HPTL_1241</name>
</gene>
<dbReference type="RefSeq" id="WP_119335236.1">
    <property type="nucleotide sequence ID" value="NZ_AP018558.1"/>
</dbReference>
<accession>A0A2Z6DZ25</accession>
<feature type="domain" description="Major facilitator superfamily (MFS) profile" evidence="7">
    <location>
        <begin position="22"/>
        <end position="421"/>
    </location>
</feature>
<comment type="subcellular location">
    <subcellularLocation>
        <location evidence="1">Cell membrane</location>
        <topology evidence="1">Multi-pass membrane protein</topology>
    </subcellularLocation>
</comment>
<evidence type="ECO:0000256" key="6">
    <source>
        <dbReference type="SAM" id="Phobius"/>
    </source>
</evidence>
<keyword evidence="5 6" id="KW-0472">Membrane</keyword>
<feature type="transmembrane region" description="Helical" evidence="6">
    <location>
        <begin position="292"/>
        <end position="311"/>
    </location>
</feature>
<feature type="transmembrane region" description="Helical" evidence="6">
    <location>
        <begin position="317"/>
        <end position="340"/>
    </location>
</feature>
<feature type="transmembrane region" description="Helical" evidence="6">
    <location>
        <begin position="226"/>
        <end position="246"/>
    </location>
</feature>
<dbReference type="InterPro" id="IPR011701">
    <property type="entry name" value="MFS"/>
</dbReference>
<evidence type="ECO:0000259" key="7">
    <source>
        <dbReference type="PROSITE" id="PS50850"/>
    </source>
</evidence>
<evidence type="ECO:0000256" key="2">
    <source>
        <dbReference type="ARBA" id="ARBA00022475"/>
    </source>
</evidence>
<feature type="transmembrane region" description="Helical" evidence="6">
    <location>
        <begin position="352"/>
        <end position="375"/>
    </location>
</feature>
<evidence type="ECO:0000313" key="9">
    <source>
        <dbReference type="Proteomes" id="UP000262004"/>
    </source>
</evidence>
<feature type="transmembrane region" description="Helical" evidence="6">
    <location>
        <begin position="118"/>
        <end position="138"/>
    </location>
</feature>
<dbReference type="PROSITE" id="PS50850">
    <property type="entry name" value="MFS"/>
    <property type="match status" value="1"/>
</dbReference>
<dbReference type="GO" id="GO:0005886">
    <property type="term" value="C:plasma membrane"/>
    <property type="evidence" value="ECO:0007669"/>
    <property type="project" value="UniProtKB-SubCell"/>
</dbReference>
<keyword evidence="4 6" id="KW-1133">Transmembrane helix</keyword>
<keyword evidence="2" id="KW-1003">Cell membrane</keyword>
<feature type="transmembrane region" description="Helical" evidence="6">
    <location>
        <begin position="177"/>
        <end position="196"/>
    </location>
</feature>
<evidence type="ECO:0000313" key="8">
    <source>
        <dbReference type="EMBL" id="BBD77505.1"/>
    </source>
</evidence>
<evidence type="ECO:0000256" key="4">
    <source>
        <dbReference type="ARBA" id="ARBA00022989"/>
    </source>
</evidence>
<dbReference type="Pfam" id="PF07690">
    <property type="entry name" value="MFS_1"/>
    <property type="match status" value="1"/>
</dbReference>
<dbReference type="Gene3D" id="1.20.1250.20">
    <property type="entry name" value="MFS general substrate transporter like domains"/>
    <property type="match status" value="2"/>
</dbReference>
<dbReference type="PANTHER" id="PTHR43124:SF3">
    <property type="entry name" value="CHLORAMPHENICOL EFFLUX PUMP RV0191"/>
    <property type="match status" value="1"/>
</dbReference>
<dbReference type="Proteomes" id="UP000262004">
    <property type="component" value="Chromosome"/>
</dbReference>
<dbReference type="SUPFAM" id="SSF103473">
    <property type="entry name" value="MFS general substrate transporter"/>
    <property type="match status" value="1"/>
</dbReference>
<dbReference type="OrthoDB" id="5291895at2"/>
<reference evidence="8 9" key="1">
    <citation type="submission" date="2018-04" db="EMBL/GenBank/DDBJ databases">
        <title>Complete genome sequence of Hydrogenophilus thermoluteolus TH-1.</title>
        <authorList>
            <person name="Arai H."/>
        </authorList>
    </citation>
    <scope>NUCLEOTIDE SEQUENCE [LARGE SCALE GENOMIC DNA]</scope>
    <source>
        <strain evidence="8 9">TH-1</strain>
    </source>
</reference>
<protein>
    <submittedName>
        <fullName evidence="8">MFS transporter</fullName>
    </submittedName>
</protein>
<dbReference type="CDD" id="cd06174">
    <property type="entry name" value="MFS"/>
    <property type="match status" value="1"/>
</dbReference>
<feature type="transmembrane region" description="Helical" evidence="6">
    <location>
        <begin position="88"/>
        <end position="106"/>
    </location>
</feature>
<dbReference type="GO" id="GO:0022857">
    <property type="term" value="F:transmembrane transporter activity"/>
    <property type="evidence" value="ECO:0007669"/>
    <property type="project" value="InterPro"/>
</dbReference>
<feature type="transmembrane region" description="Helical" evidence="6">
    <location>
        <begin position="21"/>
        <end position="39"/>
    </location>
</feature>
<organism evidence="8 9">
    <name type="scientific">Hydrogenophilus thermoluteolus</name>
    <name type="common">Pseudomonas hydrogenothermophila</name>
    <dbReference type="NCBI Taxonomy" id="297"/>
    <lineage>
        <taxon>Bacteria</taxon>
        <taxon>Pseudomonadati</taxon>
        <taxon>Pseudomonadota</taxon>
        <taxon>Hydrogenophilia</taxon>
        <taxon>Hydrogenophilales</taxon>
        <taxon>Hydrogenophilaceae</taxon>
        <taxon>Hydrogenophilus</taxon>
    </lineage>
</organism>
<dbReference type="InterPro" id="IPR020846">
    <property type="entry name" value="MFS_dom"/>
</dbReference>